<evidence type="ECO:0000259" key="3">
    <source>
        <dbReference type="Pfam" id="PF22725"/>
    </source>
</evidence>
<gene>
    <name evidence="4" type="ORF">Prum_081760</name>
</gene>
<proteinExistence type="predicted"/>
<evidence type="ECO:0000259" key="2">
    <source>
        <dbReference type="Pfam" id="PF01408"/>
    </source>
</evidence>
<protein>
    <submittedName>
        <fullName evidence="4">Oxidoreductase</fullName>
    </submittedName>
</protein>
<dbReference type="GO" id="GO:0000166">
    <property type="term" value="F:nucleotide binding"/>
    <property type="evidence" value="ECO:0007669"/>
    <property type="project" value="InterPro"/>
</dbReference>
<dbReference type="InterPro" id="IPR036291">
    <property type="entry name" value="NAD(P)-bd_dom_sf"/>
</dbReference>
<dbReference type="AlphaFoldDB" id="A0A6V8LE03"/>
<dbReference type="InterPro" id="IPR055170">
    <property type="entry name" value="GFO_IDH_MocA-like_dom"/>
</dbReference>
<keyword evidence="5" id="KW-1185">Reference proteome</keyword>
<reference evidence="4 5" key="2">
    <citation type="submission" date="2020-03" db="EMBL/GenBank/DDBJ databases">
        <authorList>
            <person name="Ichikawa N."/>
            <person name="Kimura A."/>
            <person name="Kitahashi Y."/>
            <person name="Uohara A."/>
        </authorList>
    </citation>
    <scope>NUCLEOTIDE SEQUENCE [LARGE SCALE GENOMIC DNA]</scope>
    <source>
        <strain evidence="4 5">NBRC 108638</strain>
    </source>
</reference>
<evidence type="ECO:0000256" key="1">
    <source>
        <dbReference type="SAM" id="MobiDB-lite"/>
    </source>
</evidence>
<dbReference type="SUPFAM" id="SSF51735">
    <property type="entry name" value="NAD(P)-binding Rossmann-fold domains"/>
    <property type="match status" value="1"/>
</dbReference>
<dbReference type="Pfam" id="PF22725">
    <property type="entry name" value="GFO_IDH_MocA_C3"/>
    <property type="match status" value="1"/>
</dbReference>
<name>A0A6V8LE03_9ACTN</name>
<comment type="caution">
    <text evidence="4">The sequence shown here is derived from an EMBL/GenBank/DDBJ whole genome shotgun (WGS) entry which is preliminary data.</text>
</comment>
<evidence type="ECO:0000313" key="5">
    <source>
        <dbReference type="Proteomes" id="UP000482960"/>
    </source>
</evidence>
<feature type="region of interest" description="Disordered" evidence="1">
    <location>
        <begin position="352"/>
        <end position="397"/>
    </location>
</feature>
<dbReference type="PANTHER" id="PTHR43249:SF1">
    <property type="entry name" value="D-GLUCOSIDE 3-DEHYDROGENASE"/>
    <property type="match status" value="1"/>
</dbReference>
<dbReference type="RefSeq" id="WP_173081690.1">
    <property type="nucleotide sequence ID" value="NZ_BLPG01000001.1"/>
</dbReference>
<organism evidence="4 5">
    <name type="scientific">Phytohabitans rumicis</name>
    <dbReference type="NCBI Taxonomy" id="1076125"/>
    <lineage>
        <taxon>Bacteria</taxon>
        <taxon>Bacillati</taxon>
        <taxon>Actinomycetota</taxon>
        <taxon>Actinomycetes</taxon>
        <taxon>Micromonosporales</taxon>
        <taxon>Micromonosporaceae</taxon>
    </lineage>
</organism>
<feature type="compositionally biased region" description="Pro residues" evidence="1">
    <location>
        <begin position="359"/>
        <end position="383"/>
    </location>
</feature>
<accession>A0A6V8LE03</accession>
<evidence type="ECO:0000313" key="4">
    <source>
        <dbReference type="EMBL" id="GFJ94534.1"/>
    </source>
</evidence>
<feature type="domain" description="Gfo/Idh/MocA-like oxidoreductase N-terminal" evidence="2">
    <location>
        <begin position="4"/>
        <end position="115"/>
    </location>
</feature>
<dbReference type="EMBL" id="BLPG01000001">
    <property type="protein sequence ID" value="GFJ94534.1"/>
    <property type="molecule type" value="Genomic_DNA"/>
</dbReference>
<feature type="domain" description="GFO/IDH/MocA-like oxidoreductase" evidence="3">
    <location>
        <begin position="133"/>
        <end position="240"/>
    </location>
</feature>
<dbReference type="Gene3D" id="3.30.360.10">
    <property type="entry name" value="Dihydrodipicolinate Reductase, domain 2"/>
    <property type="match status" value="1"/>
</dbReference>
<dbReference type="Gene3D" id="3.40.50.720">
    <property type="entry name" value="NAD(P)-binding Rossmann-like Domain"/>
    <property type="match status" value="1"/>
</dbReference>
<dbReference type="Pfam" id="PF01408">
    <property type="entry name" value="GFO_IDH_MocA"/>
    <property type="match status" value="1"/>
</dbReference>
<dbReference type="PANTHER" id="PTHR43249">
    <property type="entry name" value="UDP-N-ACETYL-2-AMINO-2-DEOXY-D-GLUCURONATE OXIDASE"/>
    <property type="match status" value="1"/>
</dbReference>
<dbReference type="InterPro" id="IPR052515">
    <property type="entry name" value="Gfo/Idh/MocA_Oxidoreductase"/>
</dbReference>
<feature type="compositionally biased region" description="Basic residues" evidence="1">
    <location>
        <begin position="384"/>
        <end position="393"/>
    </location>
</feature>
<dbReference type="InterPro" id="IPR000683">
    <property type="entry name" value="Gfo/Idh/MocA-like_OxRdtase_N"/>
</dbReference>
<dbReference type="Proteomes" id="UP000482960">
    <property type="component" value="Unassembled WGS sequence"/>
</dbReference>
<sequence length="414" mass="44673">MRTFDVALVGAGGVAGVHADAIRRLGGRARIVAATDVDLRRLAAFGAKWDVSRLHADLPTLLGSEQPDLVTLCTPPGLHRAQAVACLQHGIPVLCEKPPTLSLAELDEIIAAETDRAPFATVFQHRFGSGAVTLRRLVGDPRLGPPLTAVCHTLWYRPDDYFTVPWRGRWEVEGGGPTMGHGIHQMDLLLSILGEWRDVIAVAARQARPTATEDLSCAIVTFANGAVASVVNSLLSPRETSYLRFDFAHATVELEHLYGYHDRDWTVTPAPGHADAVAAAWSEGPKGRKSGHIAQYTAILDALEEGAAPPVTASAARSTVELVAAVYASAFTGQRVARGDIRPGSPFYYRMDGEGAPWTPTPNSPPPPNPRTPRPAHAAPPAPRPRRRLRRSRTLPSIKGIRSCFDLRSTTIRP</sequence>
<dbReference type="SUPFAM" id="SSF55347">
    <property type="entry name" value="Glyceraldehyde-3-phosphate dehydrogenase-like, C-terminal domain"/>
    <property type="match status" value="1"/>
</dbReference>
<reference evidence="4 5" key="1">
    <citation type="submission" date="2020-03" db="EMBL/GenBank/DDBJ databases">
        <title>Whole genome shotgun sequence of Phytohabitans rumicis NBRC 108638.</title>
        <authorList>
            <person name="Komaki H."/>
            <person name="Tamura T."/>
        </authorList>
    </citation>
    <scope>NUCLEOTIDE SEQUENCE [LARGE SCALE GENOMIC DNA]</scope>
    <source>
        <strain evidence="4 5">NBRC 108638</strain>
    </source>
</reference>